<evidence type="ECO:0000313" key="2">
    <source>
        <dbReference type="EMBL" id="GGA94154.1"/>
    </source>
</evidence>
<keyword evidence="1" id="KW-0472">Membrane</keyword>
<reference evidence="2" key="1">
    <citation type="journal article" date="2014" name="Int. J. Syst. Evol. Microbiol.">
        <title>Complete genome sequence of Corynebacterium casei LMG S-19264T (=DSM 44701T), isolated from a smear-ripened cheese.</title>
        <authorList>
            <consortium name="US DOE Joint Genome Institute (JGI-PGF)"/>
            <person name="Walter F."/>
            <person name="Albersmeier A."/>
            <person name="Kalinowski J."/>
            <person name="Ruckert C."/>
        </authorList>
    </citation>
    <scope>NUCLEOTIDE SEQUENCE</scope>
    <source>
        <strain evidence="2">CGMCC 1.15448</strain>
    </source>
</reference>
<dbReference type="EMBL" id="BMJC01000002">
    <property type="protein sequence ID" value="GGA94154.1"/>
    <property type="molecule type" value="Genomic_DNA"/>
</dbReference>
<accession>A0A8J2UBI4</accession>
<keyword evidence="3" id="KW-1185">Reference proteome</keyword>
<reference evidence="2" key="2">
    <citation type="submission" date="2020-09" db="EMBL/GenBank/DDBJ databases">
        <authorList>
            <person name="Sun Q."/>
            <person name="Zhou Y."/>
        </authorList>
    </citation>
    <scope>NUCLEOTIDE SEQUENCE</scope>
    <source>
        <strain evidence="2">CGMCC 1.15448</strain>
    </source>
</reference>
<protein>
    <submittedName>
        <fullName evidence="2">ABC transporter permease</fullName>
    </submittedName>
</protein>
<keyword evidence="1" id="KW-1133">Transmembrane helix</keyword>
<dbReference type="RefSeq" id="WP_188930581.1">
    <property type="nucleotide sequence ID" value="NZ_BMJC01000002.1"/>
</dbReference>
<gene>
    <name evidence="2" type="ORF">GCM10011511_16840</name>
</gene>
<evidence type="ECO:0000256" key="1">
    <source>
        <dbReference type="SAM" id="Phobius"/>
    </source>
</evidence>
<evidence type="ECO:0000313" key="3">
    <source>
        <dbReference type="Proteomes" id="UP000607559"/>
    </source>
</evidence>
<dbReference type="Proteomes" id="UP000607559">
    <property type="component" value="Unassembled WGS sequence"/>
</dbReference>
<feature type="transmembrane region" description="Helical" evidence="1">
    <location>
        <begin position="193"/>
        <end position="213"/>
    </location>
</feature>
<organism evidence="2 3">
    <name type="scientific">Puia dinghuensis</name>
    <dbReference type="NCBI Taxonomy" id="1792502"/>
    <lineage>
        <taxon>Bacteria</taxon>
        <taxon>Pseudomonadati</taxon>
        <taxon>Bacteroidota</taxon>
        <taxon>Chitinophagia</taxon>
        <taxon>Chitinophagales</taxon>
        <taxon>Chitinophagaceae</taxon>
        <taxon>Puia</taxon>
    </lineage>
</organism>
<dbReference type="GO" id="GO:0005548">
    <property type="term" value="F:phospholipid transporter activity"/>
    <property type="evidence" value="ECO:0007669"/>
    <property type="project" value="TreeGrafter"/>
</dbReference>
<feature type="transmembrane region" description="Helical" evidence="1">
    <location>
        <begin position="46"/>
        <end position="67"/>
    </location>
</feature>
<feature type="transmembrane region" description="Helical" evidence="1">
    <location>
        <begin position="225"/>
        <end position="250"/>
    </location>
</feature>
<feature type="transmembrane region" description="Helical" evidence="1">
    <location>
        <begin position="73"/>
        <end position="91"/>
    </location>
</feature>
<dbReference type="GO" id="GO:0043190">
    <property type="term" value="C:ATP-binding cassette (ABC) transporter complex"/>
    <property type="evidence" value="ECO:0007669"/>
    <property type="project" value="InterPro"/>
</dbReference>
<feature type="transmembrane region" description="Helical" evidence="1">
    <location>
        <begin position="148"/>
        <end position="169"/>
    </location>
</feature>
<sequence>MQPFLHRYQTFFHQAGDLTAFMLRFFREVVKPPFEWREIFYQCYLVGYKSTLLIGLTGFIMGAVLTIQTRPSMAGFGAVSLIPGMIAVSVVREIGPMITALICCGKIGSRMGAELGSMRVTEQIDAMEVSAINPFHFLVVTRTVATTLMIPLLTILTDGIALFGGYLAMNIHDVTSLRHFFTAGMAHLDFVDIFPAVIKSFFFGYVIGIIGCYKGYHASRGTESVGIAANSAVVASSLAVFIIDMIAAQITDLL</sequence>
<dbReference type="PANTHER" id="PTHR30188">
    <property type="entry name" value="ABC TRANSPORTER PERMEASE PROTEIN-RELATED"/>
    <property type="match status" value="1"/>
</dbReference>
<comment type="caution">
    <text evidence="2">The sequence shown here is derived from an EMBL/GenBank/DDBJ whole genome shotgun (WGS) entry which is preliminary data.</text>
</comment>
<dbReference type="InterPro" id="IPR030802">
    <property type="entry name" value="Permease_MalE"/>
</dbReference>
<dbReference type="PANTHER" id="PTHR30188:SF4">
    <property type="entry name" value="PROTEIN TRIGALACTOSYLDIACYLGLYCEROL 1, CHLOROPLASTIC"/>
    <property type="match status" value="1"/>
</dbReference>
<name>A0A8J2UBI4_9BACT</name>
<dbReference type="Pfam" id="PF02405">
    <property type="entry name" value="MlaE"/>
    <property type="match status" value="1"/>
</dbReference>
<keyword evidence="1" id="KW-0812">Transmembrane</keyword>
<proteinExistence type="predicted"/>
<dbReference type="AlphaFoldDB" id="A0A8J2UBI4"/>